<dbReference type="AlphaFoldDB" id="A0A1X7VDZ8"/>
<proteinExistence type="predicted"/>
<reference evidence="1" key="1">
    <citation type="submission" date="2017-05" db="UniProtKB">
        <authorList>
            <consortium name="EnsemblMetazoa"/>
        </authorList>
    </citation>
    <scope>IDENTIFICATION</scope>
</reference>
<dbReference type="EnsemblMetazoa" id="Aqu2.1.38271_001">
    <property type="protein sequence ID" value="Aqu2.1.38271_001"/>
    <property type="gene ID" value="Aqu2.1.38271"/>
</dbReference>
<organism evidence="1">
    <name type="scientific">Amphimedon queenslandica</name>
    <name type="common">Sponge</name>
    <dbReference type="NCBI Taxonomy" id="400682"/>
    <lineage>
        <taxon>Eukaryota</taxon>
        <taxon>Metazoa</taxon>
        <taxon>Porifera</taxon>
        <taxon>Demospongiae</taxon>
        <taxon>Heteroscleromorpha</taxon>
        <taxon>Haplosclerida</taxon>
        <taxon>Niphatidae</taxon>
        <taxon>Amphimedon</taxon>
    </lineage>
</organism>
<accession>A0A1X7VDZ8</accession>
<name>A0A1X7VDZ8_AMPQE</name>
<dbReference type="InParanoid" id="A0A1X7VDZ8"/>
<evidence type="ECO:0000313" key="1">
    <source>
        <dbReference type="EnsemblMetazoa" id="Aqu2.1.38271_001"/>
    </source>
</evidence>
<protein>
    <submittedName>
        <fullName evidence="1">Uncharacterized protein</fullName>
    </submittedName>
</protein>
<sequence length="51" mass="5896">MKTELQNNRPRENVLIQLMKTTFPSRKRLINDKKSVADIVCIYPALQLPAV</sequence>